<dbReference type="PANTHER" id="PTHR34564">
    <property type="entry name" value="PEPTIDYL-PROLYL CIS-TRANS ISOMERASE G"/>
    <property type="match status" value="1"/>
</dbReference>
<accession>A0AAD3SJN7</accession>
<organism evidence="2 3">
    <name type="scientific">Nepenthes gracilis</name>
    <name type="common">Slender pitcher plant</name>
    <dbReference type="NCBI Taxonomy" id="150966"/>
    <lineage>
        <taxon>Eukaryota</taxon>
        <taxon>Viridiplantae</taxon>
        <taxon>Streptophyta</taxon>
        <taxon>Embryophyta</taxon>
        <taxon>Tracheophyta</taxon>
        <taxon>Spermatophyta</taxon>
        <taxon>Magnoliopsida</taxon>
        <taxon>eudicotyledons</taxon>
        <taxon>Gunneridae</taxon>
        <taxon>Pentapetalae</taxon>
        <taxon>Caryophyllales</taxon>
        <taxon>Nepenthaceae</taxon>
        <taxon>Nepenthes</taxon>
    </lineage>
</organism>
<gene>
    <name evidence="2" type="ORF">Nepgr_014519</name>
</gene>
<reference evidence="2" key="1">
    <citation type="submission" date="2023-05" db="EMBL/GenBank/DDBJ databases">
        <title>Nepenthes gracilis genome sequencing.</title>
        <authorList>
            <person name="Fukushima K."/>
        </authorList>
    </citation>
    <scope>NUCLEOTIDE SEQUENCE</scope>
    <source>
        <strain evidence="2">SING2019-196</strain>
    </source>
</reference>
<name>A0AAD3SJN7_NEPGR</name>
<evidence type="ECO:0000313" key="3">
    <source>
        <dbReference type="Proteomes" id="UP001279734"/>
    </source>
</evidence>
<sequence>MPSVAQKQQRISQRKEAVKENIILSQEKNIQKLNELVRSLQEQLLECRISNGNTSHALSSLAEKITELKRQHILED</sequence>
<keyword evidence="3" id="KW-1185">Reference proteome</keyword>
<keyword evidence="1" id="KW-0175">Coiled coil</keyword>
<dbReference type="Proteomes" id="UP001279734">
    <property type="component" value="Unassembled WGS sequence"/>
</dbReference>
<dbReference type="EMBL" id="BSYO01000012">
    <property type="protein sequence ID" value="GMH12678.1"/>
    <property type="molecule type" value="Genomic_DNA"/>
</dbReference>
<dbReference type="PANTHER" id="PTHR34564:SF3">
    <property type="entry name" value="PEPTIDYL-PROLYL CIS-TRANS ISOMERASE G"/>
    <property type="match status" value="1"/>
</dbReference>
<dbReference type="AlphaFoldDB" id="A0AAD3SJN7"/>
<evidence type="ECO:0000313" key="2">
    <source>
        <dbReference type="EMBL" id="GMH12678.1"/>
    </source>
</evidence>
<comment type="caution">
    <text evidence="2">The sequence shown here is derived from an EMBL/GenBank/DDBJ whole genome shotgun (WGS) entry which is preliminary data.</text>
</comment>
<evidence type="ECO:0000256" key="1">
    <source>
        <dbReference type="SAM" id="Coils"/>
    </source>
</evidence>
<proteinExistence type="predicted"/>
<protein>
    <submittedName>
        <fullName evidence="2">Uncharacterized protein</fullName>
    </submittedName>
</protein>
<feature type="coiled-coil region" evidence="1">
    <location>
        <begin position="23"/>
        <end position="50"/>
    </location>
</feature>